<feature type="transmembrane region" description="Helical" evidence="6">
    <location>
        <begin position="134"/>
        <end position="152"/>
    </location>
</feature>
<dbReference type="PANTHER" id="PTHR30474">
    <property type="entry name" value="CELL CYCLE PROTEIN"/>
    <property type="match status" value="1"/>
</dbReference>
<comment type="subcellular location">
    <subcellularLocation>
        <location evidence="1">Membrane</location>
        <topology evidence="1">Multi-pass membrane protein</topology>
    </subcellularLocation>
</comment>
<feature type="transmembrane region" description="Helical" evidence="6">
    <location>
        <begin position="181"/>
        <end position="200"/>
    </location>
</feature>
<dbReference type="EMBL" id="BMHY01000020">
    <property type="protein sequence ID" value="GGG88571.1"/>
    <property type="molecule type" value="Genomic_DNA"/>
</dbReference>
<dbReference type="GO" id="GO:0005886">
    <property type="term" value="C:plasma membrane"/>
    <property type="evidence" value="ECO:0007669"/>
    <property type="project" value="TreeGrafter"/>
</dbReference>
<evidence type="ECO:0000256" key="6">
    <source>
        <dbReference type="SAM" id="Phobius"/>
    </source>
</evidence>
<dbReference type="Proteomes" id="UP000600247">
    <property type="component" value="Unassembled WGS sequence"/>
</dbReference>
<protein>
    <submittedName>
        <fullName evidence="7">Rod shape-determining protein RodA</fullName>
    </submittedName>
</protein>
<evidence type="ECO:0000256" key="2">
    <source>
        <dbReference type="ARBA" id="ARBA00022692"/>
    </source>
</evidence>
<evidence type="ECO:0000256" key="1">
    <source>
        <dbReference type="ARBA" id="ARBA00004141"/>
    </source>
</evidence>
<feature type="transmembrane region" description="Helical" evidence="6">
    <location>
        <begin position="276"/>
        <end position="296"/>
    </location>
</feature>
<feature type="transmembrane region" description="Helical" evidence="6">
    <location>
        <begin position="12"/>
        <end position="32"/>
    </location>
</feature>
<dbReference type="GO" id="GO:0015648">
    <property type="term" value="F:lipid-linked peptidoglycan transporter activity"/>
    <property type="evidence" value="ECO:0007669"/>
    <property type="project" value="TreeGrafter"/>
</dbReference>
<dbReference type="GO" id="GO:0008360">
    <property type="term" value="P:regulation of cell shape"/>
    <property type="evidence" value="ECO:0007669"/>
    <property type="project" value="UniProtKB-KW"/>
</dbReference>
<feature type="transmembrane region" description="Helical" evidence="6">
    <location>
        <begin position="44"/>
        <end position="63"/>
    </location>
</feature>
<proteinExistence type="predicted"/>
<feature type="transmembrane region" description="Helical" evidence="6">
    <location>
        <begin position="70"/>
        <end position="88"/>
    </location>
</feature>
<dbReference type="InterPro" id="IPR001182">
    <property type="entry name" value="FtsW/RodA"/>
</dbReference>
<organism evidence="7 8">
    <name type="scientific">Paenibacillus radicis</name>
    <name type="common">ex Gao et al. 2016</name>
    <dbReference type="NCBI Taxonomy" id="1737354"/>
    <lineage>
        <taxon>Bacteria</taxon>
        <taxon>Bacillati</taxon>
        <taxon>Bacillota</taxon>
        <taxon>Bacilli</taxon>
        <taxon>Bacillales</taxon>
        <taxon>Paenibacillaceae</taxon>
        <taxon>Paenibacillus</taxon>
    </lineage>
</organism>
<evidence type="ECO:0000313" key="8">
    <source>
        <dbReference type="Proteomes" id="UP000600247"/>
    </source>
</evidence>
<evidence type="ECO:0000256" key="3">
    <source>
        <dbReference type="ARBA" id="ARBA00022960"/>
    </source>
</evidence>
<accession>A0A917MAR7</accession>
<reference evidence="7 8" key="1">
    <citation type="journal article" date="2014" name="Int. J. Syst. Evol. Microbiol.">
        <title>Complete genome sequence of Corynebacterium casei LMG S-19264T (=DSM 44701T), isolated from a smear-ripened cheese.</title>
        <authorList>
            <consortium name="US DOE Joint Genome Institute (JGI-PGF)"/>
            <person name="Walter F."/>
            <person name="Albersmeier A."/>
            <person name="Kalinowski J."/>
            <person name="Ruckert C."/>
        </authorList>
    </citation>
    <scope>NUCLEOTIDE SEQUENCE [LARGE SCALE GENOMIC DNA]</scope>
    <source>
        <strain evidence="7 8">CGMCC 1.15286</strain>
    </source>
</reference>
<keyword evidence="5 6" id="KW-0472">Membrane</keyword>
<evidence type="ECO:0000256" key="5">
    <source>
        <dbReference type="ARBA" id="ARBA00023136"/>
    </source>
</evidence>
<name>A0A917MAR7_9BACL</name>
<dbReference type="Pfam" id="PF01098">
    <property type="entry name" value="FTSW_RODA_SPOVE"/>
    <property type="match status" value="1"/>
</dbReference>
<dbReference type="GO" id="GO:0032153">
    <property type="term" value="C:cell division site"/>
    <property type="evidence" value="ECO:0007669"/>
    <property type="project" value="TreeGrafter"/>
</dbReference>
<feature type="transmembrane region" description="Helical" evidence="6">
    <location>
        <begin position="108"/>
        <end position="125"/>
    </location>
</feature>
<comment type="caution">
    <text evidence="7">The sequence shown here is derived from an EMBL/GenBank/DDBJ whole genome shotgun (WGS) entry which is preliminary data.</text>
</comment>
<keyword evidence="4 6" id="KW-1133">Transmembrane helix</keyword>
<evidence type="ECO:0000313" key="7">
    <source>
        <dbReference type="EMBL" id="GGG88571.1"/>
    </source>
</evidence>
<evidence type="ECO:0000256" key="4">
    <source>
        <dbReference type="ARBA" id="ARBA00022989"/>
    </source>
</evidence>
<keyword evidence="2 6" id="KW-0812">Transmembrane</keyword>
<dbReference type="InterPro" id="IPR018365">
    <property type="entry name" value="Cell_cycle_FtsW-rel_CS"/>
</dbReference>
<feature type="transmembrane region" description="Helical" evidence="6">
    <location>
        <begin position="308"/>
        <end position="330"/>
    </location>
</feature>
<dbReference type="PANTHER" id="PTHR30474:SF1">
    <property type="entry name" value="PEPTIDOGLYCAN GLYCOSYLTRANSFERASE MRDB"/>
    <property type="match status" value="1"/>
</dbReference>
<keyword evidence="3" id="KW-0133">Cell shape</keyword>
<dbReference type="AlphaFoldDB" id="A0A917MAR7"/>
<dbReference type="GO" id="GO:0051301">
    <property type="term" value="P:cell division"/>
    <property type="evidence" value="ECO:0007669"/>
    <property type="project" value="InterPro"/>
</dbReference>
<dbReference type="PROSITE" id="PS00428">
    <property type="entry name" value="FTSW_RODA_SPOVE"/>
    <property type="match status" value="1"/>
</dbReference>
<sequence>MITRFAAKLDKFTLFIMICLVAIGTIAIYGATSDTKLDGLHISYLYLFGAFCVPLLLLAWLDYRILVGKLSYFFYAFGIGMLVLIKFTGEHINGAVRWLSIGGFQLQPSELVKIFTVMLIAHVLGKQEGRRLRLIQDIIPISIIFIIPILLIMQQPDLGTALVFIGALVSLLWMGNIRAIYLISLIGVIAVIIGTVLWLYTANFELLSKLVEPHQLSRIQAFLDPASDPDKSWHVKNAMYAIGSGGMIGSDAHFVRKGFIPYAYSDSIYVVIGEQFGFIGSALLLLLYFLLIYRMIQIAKASRDREGSYLVIGLMGMLVFQIFVNIGMHVGLVPLTGISLPFISYGGSSLLSNMVAIGLVLSVNVHKNDLY</sequence>
<feature type="transmembrane region" description="Helical" evidence="6">
    <location>
        <begin position="342"/>
        <end position="365"/>
    </location>
</feature>
<feature type="transmembrane region" description="Helical" evidence="6">
    <location>
        <begin position="158"/>
        <end position="174"/>
    </location>
</feature>
<gene>
    <name evidence="7" type="ORF">GCM10010918_53930</name>
</gene>
<keyword evidence="8" id="KW-1185">Reference proteome</keyword>